<reference evidence="1 2" key="1">
    <citation type="submission" date="2024-09" db="EMBL/GenBank/DDBJ databases">
        <authorList>
            <person name="Lee S.D."/>
        </authorList>
    </citation>
    <scope>NUCLEOTIDE SEQUENCE [LARGE SCALE GENOMIC DNA]</scope>
    <source>
        <strain evidence="1 2">N8-3</strain>
    </source>
</reference>
<evidence type="ECO:0000313" key="2">
    <source>
        <dbReference type="Proteomes" id="UP001592531"/>
    </source>
</evidence>
<accession>A0ABV6VY69</accession>
<dbReference type="Proteomes" id="UP001592531">
    <property type="component" value="Unassembled WGS sequence"/>
</dbReference>
<comment type="caution">
    <text evidence="1">The sequence shown here is derived from an EMBL/GenBank/DDBJ whole genome shotgun (WGS) entry which is preliminary data.</text>
</comment>
<organism evidence="1 2">
    <name type="scientific">Streptacidiphilus cavernicola</name>
    <dbReference type="NCBI Taxonomy" id="3342716"/>
    <lineage>
        <taxon>Bacteria</taxon>
        <taxon>Bacillati</taxon>
        <taxon>Actinomycetota</taxon>
        <taxon>Actinomycetes</taxon>
        <taxon>Kitasatosporales</taxon>
        <taxon>Streptomycetaceae</taxon>
        <taxon>Streptacidiphilus</taxon>
    </lineage>
</organism>
<dbReference type="EMBL" id="JBHFAB010000013">
    <property type="protein sequence ID" value="MFC1418652.1"/>
    <property type="molecule type" value="Genomic_DNA"/>
</dbReference>
<protein>
    <submittedName>
        <fullName evidence="1">Uncharacterized protein</fullName>
    </submittedName>
</protein>
<gene>
    <name evidence="1" type="ORF">ACEZDE_18740</name>
</gene>
<proteinExistence type="predicted"/>
<sequence>MDAVLDLRPHLDYDAWAEVTGQVSRARASHLRESHPGRAALIGLPAPGPLLRSVGLPRDGSGN</sequence>
<keyword evidence="2" id="KW-1185">Reference proteome</keyword>
<name>A0ABV6VY69_9ACTN</name>
<evidence type="ECO:0000313" key="1">
    <source>
        <dbReference type="EMBL" id="MFC1418652.1"/>
    </source>
</evidence>
<dbReference type="RefSeq" id="WP_380537448.1">
    <property type="nucleotide sequence ID" value="NZ_JBHFAB010000013.1"/>
</dbReference>